<evidence type="ECO:0000313" key="2">
    <source>
        <dbReference type="Proteomes" id="UP000286701"/>
    </source>
</evidence>
<sequence length="176" mass="19667">MNKTYHNKLDEKNLLPAIICIVAIGIRQGPNRWVTKNLDAKFSIKFPSEPEKSIRKGIEVYTLRAKDSVSYSAITIDFKLVANVDSADLAPMKDQQEFADQLGADLASAKKNYTFGSVTIGKWKTYTTYNMSGTENTNKNMLLIHMILVGSKLYSLSCRVPANMVTKASEGFFWLG</sequence>
<comment type="caution">
    <text evidence="1">The sequence shown here is derived from an EMBL/GenBank/DDBJ whole genome shotgun (WGS) entry which is preliminary data.</text>
</comment>
<dbReference type="Proteomes" id="UP000286701">
    <property type="component" value="Unassembled WGS sequence"/>
</dbReference>
<dbReference type="EMBL" id="SBIW01000007">
    <property type="protein sequence ID" value="RWY50010.1"/>
    <property type="molecule type" value="Genomic_DNA"/>
</dbReference>
<reference evidence="1 2" key="1">
    <citation type="submission" date="2019-01" db="EMBL/GenBank/DDBJ databases">
        <title>Mucilaginibacter antarcticum sp. nov., isolated from antarctic soil.</title>
        <authorList>
            <person name="Yan Y.-Q."/>
            <person name="Du Z.-J."/>
        </authorList>
    </citation>
    <scope>NUCLEOTIDE SEQUENCE [LARGE SCALE GENOMIC DNA]</scope>
    <source>
        <strain evidence="1 2">F01003</strain>
    </source>
</reference>
<accession>A0A3S3YTL9</accession>
<gene>
    <name evidence="1" type="ORF">EPL05_14690</name>
</gene>
<evidence type="ECO:0000313" key="1">
    <source>
        <dbReference type="EMBL" id="RWY50010.1"/>
    </source>
</evidence>
<organism evidence="1 2">
    <name type="scientific">Mucilaginibacter gilvus</name>
    <dbReference type="NCBI Taxonomy" id="2305909"/>
    <lineage>
        <taxon>Bacteria</taxon>
        <taxon>Pseudomonadati</taxon>
        <taxon>Bacteroidota</taxon>
        <taxon>Sphingobacteriia</taxon>
        <taxon>Sphingobacteriales</taxon>
        <taxon>Sphingobacteriaceae</taxon>
        <taxon>Mucilaginibacter</taxon>
    </lineage>
</organism>
<proteinExistence type="predicted"/>
<keyword evidence="2" id="KW-1185">Reference proteome</keyword>
<protein>
    <submittedName>
        <fullName evidence="1">Uncharacterized protein</fullName>
    </submittedName>
</protein>
<name>A0A3S3YTL9_9SPHI</name>
<dbReference type="AlphaFoldDB" id="A0A3S3YTL9"/>
<dbReference type="OrthoDB" id="767434at2"/>
<dbReference type="RefSeq" id="WP_128534740.1">
    <property type="nucleotide sequence ID" value="NZ_SBIW01000007.1"/>
</dbReference>